<evidence type="ECO:0000256" key="1">
    <source>
        <dbReference type="ARBA" id="ARBA00009375"/>
    </source>
</evidence>
<dbReference type="Pfam" id="PF01416">
    <property type="entry name" value="PseudoU_synth_1"/>
    <property type="match status" value="2"/>
</dbReference>
<dbReference type="GO" id="GO:0003723">
    <property type="term" value="F:RNA binding"/>
    <property type="evidence" value="ECO:0007669"/>
    <property type="project" value="InterPro"/>
</dbReference>
<dbReference type="AlphaFoldDB" id="A0A1I3TWX3"/>
<evidence type="ECO:0000259" key="6">
    <source>
        <dbReference type="Pfam" id="PF01416"/>
    </source>
</evidence>
<comment type="similarity">
    <text evidence="1 4 5">Belongs to the tRNA pseudouridine synthase TruA family.</text>
</comment>
<feature type="domain" description="Pseudouridine synthase I TruA alpha/beta" evidence="6">
    <location>
        <begin position="37"/>
        <end position="135"/>
    </location>
</feature>
<dbReference type="NCBIfam" id="TIGR00071">
    <property type="entry name" value="hisT_truA"/>
    <property type="match status" value="1"/>
</dbReference>
<evidence type="ECO:0000313" key="8">
    <source>
        <dbReference type="Proteomes" id="UP000199445"/>
    </source>
</evidence>
<comment type="caution">
    <text evidence="4">Lacks conserved residue(s) required for the propagation of feature annotation.</text>
</comment>
<dbReference type="Proteomes" id="UP000199445">
    <property type="component" value="Unassembled WGS sequence"/>
</dbReference>
<evidence type="ECO:0000313" key="7">
    <source>
        <dbReference type="EMBL" id="SFJ74973.1"/>
    </source>
</evidence>
<dbReference type="Gene3D" id="3.30.70.580">
    <property type="entry name" value="Pseudouridine synthase I, catalytic domain, N-terminal subdomain"/>
    <property type="match status" value="1"/>
</dbReference>
<comment type="function">
    <text evidence="4">Formation of pseudouridine at positions 38, 39 and 40 in the anticodon stem and loop of transfer RNAs.</text>
</comment>
<feature type="active site" description="Nucleophile" evidence="4">
    <location>
        <position position="84"/>
    </location>
</feature>
<name>A0A1I3TWX3_9GAMM</name>
<evidence type="ECO:0000256" key="2">
    <source>
        <dbReference type="ARBA" id="ARBA00022694"/>
    </source>
</evidence>
<proteinExistence type="inferred from homology"/>
<dbReference type="PANTHER" id="PTHR11142">
    <property type="entry name" value="PSEUDOURIDYLATE SYNTHASE"/>
    <property type="match status" value="1"/>
</dbReference>
<protein>
    <recommendedName>
        <fullName evidence="4">tRNA pseudouridine synthase A</fullName>
        <ecNumber evidence="4">5.4.99.12</ecNumber>
    </recommendedName>
    <alternativeName>
        <fullName evidence="4">tRNA pseudouridine(38-40) synthase</fullName>
    </alternativeName>
    <alternativeName>
        <fullName evidence="4">tRNA pseudouridylate synthase I</fullName>
    </alternativeName>
    <alternativeName>
        <fullName evidence="4">tRNA-uridine isomerase I</fullName>
    </alternativeName>
</protein>
<evidence type="ECO:0000256" key="3">
    <source>
        <dbReference type="ARBA" id="ARBA00023235"/>
    </source>
</evidence>
<reference evidence="7 8" key="1">
    <citation type="submission" date="2016-10" db="EMBL/GenBank/DDBJ databases">
        <authorList>
            <person name="de Groot N.N."/>
        </authorList>
    </citation>
    <scope>NUCLEOTIDE SEQUENCE [LARGE SCALE GENOMIC DNA]</scope>
    <source>
        <strain evidence="7 8">IBRC-M 10445</strain>
    </source>
</reference>
<dbReference type="SUPFAM" id="SSF55120">
    <property type="entry name" value="Pseudouridine synthase"/>
    <property type="match status" value="1"/>
</dbReference>
<keyword evidence="2 4" id="KW-0819">tRNA processing</keyword>
<accession>A0A1I3TWX3</accession>
<dbReference type="HAMAP" id="MF_00171">
    <property type="entry name" value="TruA"/>
    <property type="match status" value="1"/>
</dbReference>
<feature type="domain" description="Pseudouridine synthase I TruA alpha/beta" evidence="6">
    <location>
        <begin position="175"/>
        <end position="277"/>
    </location>
</feature>
<sequence>MGRRFVFLNLHFPGQNLFLTPQPLISDHDIGNGRVAIAFEYDGRAFHGWQQQKSGVRSVEAELSKAVARVADHPVDLVCAGRTDAGVHASFQVAHFDTPSVRTLRSWVMGINTALPDDIAVHWAGNGVDDFHARFSAIYRRYRYVIYNHPVRPGIQRGQVSWTFRPLDEDKMHRAAQALLGEHDFSSFQAAGCQSRTPVRYMEKITVTRCGSFVVIDVQANAFLHHMVRNIAGALMAVGSGKQPESWVAEVLETRDRRKAGVTAPAPGLYLVDVGYPEQYRIPAAACGPAFVAPWMGEQANRPIAPTHIHPKRKVTAE</sequence>
<dbReference type="GO" id="GO:0031119">
    <property type="term" value="P:tRNA pseudouridine synthesis"/>
    <property type="evidence" value="ECO:0007669"/>
    <property type="project" value="UniProtKB-UniRule"/>
</dbReference>
<evidence type="ECO:0000256" key="4">
    <source>
        <dbReference type="HAMAP-Rule" id="MF_00171"/>
    </source>
</evidence>
<dbReference type="InterPro" id="IPR020094">
    <property type="entry name" value="TruA/RsuA/RluB/E/F_N"/>
</dbReference>
<dbReference type="InterPro" id="IPR020097">
    <property type="entry name" value="PsdUridine_synth_TruA_a/b_dom"/>
</dbReference>
<dbReference type="FunFam" id="3.30.70.580:FF:000001">
    <property type="entry name" value="tRNA pseudouridine synthase A"/>
    <property type="match status" value="1"/>
</dbReference>
<dbReference type="InterPro" id="IPR001406">
    <property type="entry name" value="PsdUridine_synth_TruA"/>
</dbReference>
<dbReference type="CDD" id="cd02570">
    <property type="entry name" value="PseudoU_synth_EcTruA"/>
    <property type="match status" value="1"/>
</dbReference>
<comment type="catalytic activity">
    <reaction evidence="4 5">
        <text>uridine(38/39/40) in tRNA = pseudouridine(38/39/40) in tRNA</text>
        <dbReference type="Rhea" id="RHEA:22376"/>
        <dbReference type="Rhea" id="RHEA-COMP:10085"/>
        <dbReference type="Rhea" id="RHEA-COMP:10087"/>
        <dbReference type="ChEBI" id="CHEBI:65314"/>
        <dbReference type="ChEBI" id="CHEBI:65315"/>
        <dbReference type="EC" id="5.4.99.12"/>
    </reaction>
</comment>
<dbReference type="InterPro" id="IPR020103">
    <property type="entry name" value="PsdUridine_synth_cat_dom_sf"/>
</dbReference>
<feature type="binding site" evidence="4">
    <location>
        <position position="142"/>
    </location>
    <ligand>
        <name>substrate</name>
    </ligand>
</feature>
<organism evidence="7 8">
    <name type="scientific">Marinobacter persicus</name>
    <dbReference type="NCBI Taxonomy" id="930118"/>
    <lineage>
        <taxon>Bacteria</taxon>
        <taxon>Pseudomonadati</taxon>
        <taxon>Pseudomonadota</taxon>
        <taxon>Gammaproteobacteria</taxon>
        <taxon>Pseudomonadales</taxon>
        <taxon>Marinobacteraceae</taxon>
        <taxon>Marinobacter</taxon>
    </lineage>
</organism>
<dbReference type="EC" id="5.4.99.12" evidence="4"/>
<dbReference type="Gene3D" id="3.30.70.660">
    <property type="entry name" value="Pseudouridine synthase I, catalytic domain, C-terminal subdomain"/>
    <property type="match status" value="1"/>
</dbReference>
<keyword evidence="8" id="KW-1185">Reference proteome</keyword>
<gene>
    <name evidence="4" type="primary">truA</name>
    <name evidence="7" type="ORF">SAMN05216429_105187</name>
</gene>
<dbReference type="InterPro" id="IPR020095">
    <property type="entry name" value="PsdUridine_synth_TruA_C"/>
</dbReference>
<comment type="subunit">
    <text evidence="4">Homodimer.</text>
</comment>
<dbReference type="GO" id="GO:0160147">
    <property type="term" value="F:tRNA pseudouridine(38-40) synthase activity"/>
    <property type="evidence" value="ECO:0007669"/>
    <property type="project" value="UniProtKB-EC"/>
</dbReference>
<dbReference type="PANTHER" id="PTHR11142:SF0">
    <property type="entry name" value="TRNA PSEUDOURIDINE SYNTHASE-LIKE 1"/>
    <property type="match status" value="1"/>
</dbReference>
<dbReference type="EMBL" id="FOSC01000005">
    <property type="protein sequence ID" value="SFJ74973.1"/>
    <property type="molecule type" value="Genomic_DNA"/>
</dbReference>
<keyword evidence="3 4" id="KW-0413">Isomerase</keyword>
<evidence type="ECO:0000256" key="5">
    <source>
        <dbReference type="RuleBase" id="RU003792"/>
    </source>
</evidence>